<accession>A0A1L9B699</accession>
<gene>
    <name evidence="1" type="ORF">BON30_26520</name>
</gene>
<dbReference type="OrthoDB" id="5515905at2"/>
<organism evidence="1 2">
    <name type="scientific">Cystobacter ferrugineus</name>
    <dbReference type="NCBI Taxonomy" id="83449"/>
    <lineage>
        <taxon>Bacteria</taxon>
        <taxon>Pseudomonadati</taxon>
        <taxon>Myxococcota</taxon>
        <taxon>Myxococcia</taxon>
        <taxon>Myxococcales</taxon>
        <taxon>Cystobacterineae</taxon>
        <taxon>Archangiaceae</taxon>
        <taxon>Cystobacter</taxon>
    </lineage>
</organism>
<reference evidence="1 2" key="2">
    <citation type="submission" date="2016-12" db="EMBL/GenBank/DDBJ databases">
        <title>Draft Genome Sequence of Cystobacter ferrugineus Strain Cbfe23.</title>
        <authorList>
            <person name="Akbar S."/>
            <person name="Dowd S.E."/>
            <person name="Stevens D.C."/>
        </authorList>
    </citation>
    <scope>NUCLEOTIDE SEQUENCE [LARGE SCALE GENOMIC DNA]</scope>
    <source>
        <strain evidence="1 2">Cbfe23</strain>
    </source>
</reference>
<reference evidence="2" key="1">
    <citation type="submission" date="2016-11" db="EMBL/GenBank/DDBJ databases">
        <authorList>
            <person name="Shukria A."/>
            <person name="Stevens D.C."/>
        </authorList>
    </citation>
    <scope>NUCLEOTIDE SEQUENCE [LARGE SCALE GENOMIC DNA]</scope>
    <source>
        <strain evidence="2">Cbfe23</strain>
    </source>
</reference>
<dbReference type="EMBL" id="MPIN01000007">
    <property type="protein sequence ID" value="OJH37743.1"/>
    <property type="molecule type" value="Genomic_DNA"/>
</dbReference>
<name>A0A1L9B699_9BACT</name>
<keyword evidence="2" id="KW-1185">Reference proteome</keyword>
<proteinExistence type="predicted"/>
<evidence type="ECO:0000313" key="1">
    <source>
        <dbReference type="EMBL" id="OJH37743.1"/>
    </source>
</evidence>
<evidence type="ECO:0000313" key="2">
    <source>
        <dbReference type="Proteomes" id="UP000182229"/>
    </source>
</evidence>
<dbReference type="AlphaFoldDB" id="A0A1L9B699"/>
<dbReference type="RefSeq" id="WP_071901211.1">
    <property type="nucleotide sequence ID" value="NZ_MPIN01000007.1"/>
</dbReference>
<dbReference type="Proteomes" id="UP000182229">
    <property type="component" value="Unassembled WGS sequence"/>
</dbReference>
<protein>
    <submittedName>
        <fullName evidence="1">Uncharacterized protein</fullName>
    </submittedName>
</protein>
<sequence>MTRLAALREDSGRAIQRLIHQVEPAVGRDALVRDVEELCLHFHVVAVATLLVDGNPQGFFLNLCRAAENWRRLLKFLHIKALPLPASRHTEPLLGAAASGHWELARQVAELSETRWLPEEEYRTEHARSQLLHALIAPGTKEAVLPRLESLEALGGEKDTDLAACARTLLDGDGAAFTEAFRHAGLVHGEGIERRAKLFTTPVTRFAPRRAIWLEGLALLRLTERAGIATYEEHFRYCPPLARLPMTETYRGDWVVSLAP</sequence>
<dbReference type="STRING" id="83449.BON30_26520"/>
<comment type="caution">
    <text evidence="1">The sequence shown here is derived from an EMBL/GenBank/DDBJ whole genome shotgun (WGS) entry which is preliminary data.</text>
</comment>